<dbReference type="STRING" id="320771.Cflav_PD1121"/>
<evidence type="ECO:0000313" key="2">
    <source>
        <dbReference type="Proteomes" id="UP000003688"/>
    </source>
</evidence>
<organism evidence="1 2">
    <name type="scientific">Pedosphaera parvula (strain Ellin514)</name>
    <dbReference type="NCBI Taxonomy" id="320771"/>
    <lineage>
        <taxon>Bacteria</taxon>
        <taxon>Pseudomonadati</taxon>
        <taxon>Verrucomicrobiota</taxon>
        <taxon>Pedosphaerae</taxon>
        <taxon>Pedosphaerales</taxon>
        <taxon>Pedosphaeraceae</taxon>
        <taxon>Pedosphaera</taxon>
    </lineage>
</organism>
<dbReference type="RefSeq" id="WP_007418008.1">
    <property type="nucleotide sequence ID" value="NZ_ABOX02000053.1"/>
</dbReference>
<dbReference type="AlphaFoldDB" id="B9XQC2"/>
<dbReference type="Proteomes" id="UP000003688">
    <property type="component" value="Unassembled WGS sequence"/>
</dbReference>
<name>B9XQC2_PEDPL</name>
<sequence>MNTHGGIEANIAGGEIGKEKNFNLLELDLTLFHNRLVIRELQRKKKFLNHVLTLPFRSLYR</sequence>
<gene>
    <name evidence="1" type="ORF">Cflav_PD1121</name>
</gene>
<keyword evidence="2" id="KW-1185">Reference proteome</keyword>
<evidence type="ECO:0000313" key="1">
    <source>
        <dbReference type="EMBL" id="EEF57946.1"/>
    </source>
</evidence>
<reference evidence="1 2" key="1">
    <citation type="journal article" date="2011" name="J. Bacteriol.">
        <title>Genome sequence of 'Pedosphaera parvula' Ellin514, an aerobic Verrucomicrobial isolate from pasture soil.</title>
        <authorList>
            <person name="Kant R."/>
            <person name="van Passel M.W."/>
            <person name="Sangwan P."/>
            <person name="Palva A."/>
            <person name="Lucas S."/>
            <person name="Copeland A."/>
            <person name="Lapidus A."/>
            <person name="Glavina Del Rio T."/>
            <person name="Dalin E."/>
            <person name="Tice H."/>
            <person name="Bruce D."/>
            <person name="Goodwin L."/>
            <person name="Pitluck S."/>
            <person name="Chertkov O."/>
            <person name="Larimer F.W."/>
            <person name="Land M.L."/>
            <person name="Hauser L."/>
            <person name="Brettin T.S."/>
            <person name="Detter J.C."/>
            <person name="Han S."/>
            <person name="de Vos W.M."/>
            <person name="Janssen P.H."/>
            <person name="Smidt H."/>
        </authorList>
    </citation>
    <scope>NUCLEOTIDE SEQUENCE [LARGE SCALE GENOMIC DNA]</scope>
    <source>
        <strain evidence="1 2">Ellin514</strain>
    </source>
</reference>
<proteinExistence type="predicted"/>
<protein>
    <submittedName>
        <fullName evidence="1">Uncharacterized protein</fullName>
    </submittedName>
</protein>
<comment type="caution">
    <text evidence="1">The sequence shown here is derived from an EMBL/GenBank/DDBJ whole genome shotgun (WGS) entry which is preliminary data.</text>
</comment>
<dbReference type="EMBL" id="ABOX02000053">
    <property type="protein sequence ID" value="EEF57946.1"/>
    <property type="molecule type" value="Genomic_DNA"/>
</dbReference>
<accession>B9XQC2</accession>